<dbReference type="GO" id="GO:0008168">
    <property type="term" value="F:methyltransferase activity"/>
    <property type="evidence" value="ECO:0007669"/>
    <property type="project" value="UniProtKB-KW"/>
</dbReference>
<keyword evidence="4" id="KW-1185">Reference proteome</keyword>
<dbReference type="EMBL" id="CAMXCT030000846">
    <property type="protein sequence ID" value="CAL4771238.1"/>
    <property type="molecule type" value="Genomic_DNA"/>
</dbReference>
<dbReference type="Pfam" id="PF00075">
    <property type="entry name" value="RNase_H"/>
    <property type="match status" value="1"/>
</dbReference>
<gene>
    <name evidence="2" type="ORF">C1SCF055_LOCUS11495</name>
</gene>
<comment type="caution">
    <text evidence="2">The sequence shown here is derived from an EMBL/GenBank/DDBJ whole genome shotgun (WGS) entry which is preliminary data.</text>
</comment>
<evidence type="ECO:0000313" key="4">
    <source>
        <dbReference type="Proteomes" id="UP001152797"/>
    </source>
</evidence>
<organism evidence="2">
    <name type="scientific">Cladocopium goreaui</name>
    <dbReference type="NCBI Taxonomy" id="2562237"/>
    <lineage>
        <taxon>Eukaryota</taxon>
        <taxon>Sar</taxon>
        <taxon>Alveolata</taxon>
        <taxon>Dinophyceae</taxon>
        <taxon>Suessiales</taxon>
        <taxon>Symbiodiniaceae</taxon>
        <taxon>Cladocopium</taxon>
    </lineage>
</organism>
<protein>
    <submittedName>
        <fullName evidence="3">Modification methylase AquI subunit alpha</fullName>
    </submittedName>
</protein>
<dbReference type="GO" id="GO:0003676">
    <property type="term" value="F:nucleic acid binding"/>
    <property type="evidence" value="ECO:0007669"/>
    <property type="project" value="InterPro"/>
</dbReference>
<evidence type="ECO:0000259" key="1">
    <source>
        <dbReference type="PROSITE" id="PS50879"/>
    </source>
</evidence>
<dbReference type="InterPro" id="IPR012337">
    <property type="entry name" value="RNaseH-like_sf"/>
</dbReference>
<keyword evidence="3" id="KW-0489">Methyltransferase</keyword>
<dbReference type="InterPro" id="IPR036397">
    <property type="entry name" value="RNaseH_sf"/>
</dbReference>
<dbReference type="AlphaFoldDB" id="A0A9P1C2N7"/>
<dbReference type="PROSITE" id="PS50879">
    <property type="entry name" value="RNASE_H_1"/>
    <property type="match status" value="1"/>
</dbReference>
<reference evidence="3 4" key="2">
    <citation type="submission" date="2024-05" db="EMBL/GenBank/DDBJ databases">
        <authorList>
            <person name="Chen Y."/>
            <person name="Shah S."/>
            <person name="Dougan E. K."/>
            <person name="Thang M."/>
            <person name="Chan C."/>
        </authorList>
    </citation>
    <scope>NUCLEOTIDE SEQUENCE [LARGE SCALE GENOMIC DNA]</scope>
</reference>
<name>A0A9P1C2N7_9DINO</name>
<dbReference type="EMBL" id="CAMXCT020000846">
    <property type="protein sequence ID" value="CAL1137301.1"/>
    <property type="molecule type" value="Genomic_DNA"/>
</dbReference>
<dbReference type="Proteomes" id="UP001152797">
    <property type="component" value="Unassembled WGS sequence"/>
</dbReference>
<sequence length="736" mass="82966">MVGVGAGARAGTAHTGPHKLEEAAIPLGRLSNDAKIFCLLSLHLLACQLRRWTRLRISKAPLVQKLMCIPMVFWASALHGALGCVFADGHIHQLRKKAVAALGLKIGGSNPMLRLSLSQPATADPGFYHLRHCVFDFRRICDKTPDLLVQWRTFMAHFTGRKLTGPFYKIVDLFSMLGWSIGMPPLFTDHDGFIHNLLQLPNAALELLLHDAWLQYVAHQVTHRRTMHDLAGLCKELTLLDRSHMTPQELGRTMALQSGAFISDWSHAKFDPTKTSICSRCLVPNTLPHWFRCPMFDAVRAQMQETFDWLNELPDCMVHHLLVPRCRFELDFKAYLLHIEDNTGCFHSTPGEGVQNLFSDGSFFSDNPKYVGVGAWSLVNATTGCIIGTGHLHGLVQSISRAELCGALAAIKWASHYQVAVHLWSDSKYTVDGIKALLDGQWHVHASLCENHDLWRQLADLLIDLPDGLFQVSWIPSHLDLTLCTTTLEEWIAVWNNVADELAVRTNASRSDEYHQLKHGAQQHFALWAERIRSIRQFYFLVADVRLQDAEVIDLTVSESFDWPNLGIVLPISDAMPIDWQSQFKAQDVQLKFPFEFVLSIFEHLFQLELQADIFVPISFVELTVWCIRECHLSFPFWNPSRMQWDLRPYDALLLRPTLASMVQIVRVVFTKGCRILGLEQFLLKGIRKPESGLFLPADGMAICTTVATQGNLASGCLSIAGQHKLRKASDLARPI</sequence>
<dbReference type="GO" id="GO:0032259">
    <property type="term" value="P:methylation"/>
    <property type="evidence" value="ECO:0007669"/>
    <property type="project" value="UniProtKB-KW"/>
</dbReference>
<dbReference type="OrthoDB" id="10577392at2759"/>
<accession>A0A9P1C2N7</accession>
<dbReference type="InterPro" id="IPR002156">
    <property type="entry name" value="RNaseH_domain"/>
</dbReference>
<dbReference type="SUPFAM" id="SSF53098">
    <property type="entry name" value="Ribonuclease H-like"/>
    <property type="match status" value="1"/>
</dbReference>
<dbReference type="Gene3D" id="3.30.420.10">
    <property type="entry name" value="Ribonuclease H-like superfamily/Ribonuclease H"/>
    <property type="match status" value="1"/>
</dbReference>
<reference evidence="2" key="1">
    <citation type="submission" date="2022-10" db="EMBL/GenBank/DDBJ databases">
        <authorList>
            <person name="Chen Y."/>
            <person name="Dougan E. K."/>
            <person name="Chan C."/>
            <person name="Rhodes N."/>
            <person name="Thang M."/>
        </authorList>
    </citation>
    <scope>NUCLEOTIDE SEQUENCE</scope>
</reference>
<proteinExistence type="predicted"/>
<evidence type="ECO:0000313" key="3">
    <source>
        <dbReference type="EMBL" id="CAL4771238.1"/>
    </source>
</evidence>
<dbReference type="GO" id="GO:0004523">
    <property type="term" value="F:RNA-DNA hybrid ribonuclease activity"/>
    <property type="evidence" value="ECO:0007669"/>
    <property type="project" value="InterPro"/>
</dbReference>
<feature type="domain" description="RNase H type-1" evidence="1">
    <location>
        <begin position="351"/>
        <end position="508"/>
    </location>
</feature>
<keyword evidence="3" id="KW-0808">Transferase</keyword>
<dbReference type="EMBL" id="CAMXCT010000846">
    <property type="protein sequence ID" value="CAI3983926.1"/>
    <property type="molecule type" value="Genomic_DNA"/>
</dbReference>
<evidence type="ECO:0000313" key="2">
    <source>
        <dbReference type="EMBL" id="CAI3983926.1"/>
    </source>
</evidence>